<feature type="compositionally biased region" description="Basic and acidic residues" evidence="1">
    <location>
        <begin position="264"/>
        <end position="275"/>
    </location>
</feature>
<dbReference type="eggNOG" id="COG2200">
    <property type="taxonomic scope" value="Bacteria"/>
</dbReference>
<dbReference type="SMART" id="SM00052">
    <property type="entry name" value="EAL"/>
    <property type="match status" value="1"/>
</dbReference>
<evidence type="ECO:0000313" key="5">
    <source>
        <dbReference type="Proteomes" id="UP000001302"/>
    </source>
</evidence>
<feature type="domain" description="EAL" evidence="3">
    <location>
        <begin position="506"/>
        <end position="763"/>
    </location>
</feature>
<keyword evidence="2" id="KW-0812">Transmembrane</keyword>
<proteinExistence type="predicted"/>
<dbReference type="KEGG" id="pbr:PB2503_06712"/>
<dbReference type="InterPro" id="IPR001633">
    <property type="entry name" value="EAL_dom"/>
</dbReference>
<reference evidence="4 5" key="2">
    <citation type="journal article" date="2011" name="J. Bacteriol.">
        <title>Complete genome sequence of strain HTCC2503T of Parvularcula bermudensis, the type species of the order "Parvularculales" in the class Alphaproteobacteria.</title>
        <authorList>
            <person name="Oh H.M."/>
            <person name="Kang I."/>
            <person name="Vergin K.L."/>
            <person name="Kang D."/>
            <person name="Rhee K.H."/>
            <person name="Giovannoni S.J."/>
            <person name="Cho J.C."/>
        </authorList>
    </citation>
    <scope>NUCLEOTIDE SEQUENCE [LARGE SCALE GENOMIC DNA]</scope>
    <source>
        <strain evidence="5">ATCC BAA-594 / HTCC2503 / KCTC 12087</strain>
    </source>
</reference>
<feature type="compositionally biased region" description="Basic and acidic residues" evidence="1">
    <location>
        <begin position="455"/>
        <end position="465"/>
    </location>
</feature>
<dbReference type="RefSeq" id="WP_013300382.1">
    <property type="nucleotide sequence ID" value="NC_014414.1"/>
</dbReference>
<dbReference type="OrthoDB" id="9793210at2"/>
<dbReference type="SUPFAM" id="SSF141868">
    <property type="entry name" value="EAL domain-like"/>
    <property type="match status" value="1"/>
</dbReference>
<feature type="region of interest" description="Disordered" evidence="1">
    <location>
        <begin position="751"/>
        <end position="845"/>
    </location>
</feature>
<dbReference type="InterPro" id="IPR035919">
    <property type="entry name" value="EAL_sf"/>
</dbReference>
<dbReference type="Pfam" id="PF00563">
    <property type="entry name" value="EAL"/>
    <property type="match status" value="1"/>
</dbReference>
<dbReference type="AlphaFoldDB" id="E0TI69"/>
<accession>E0TI69</accession>
<keyword evidence="2" id="KW-1133">Transmembrane helix</keyword>
<evidence type="ECO:0000256" key="1">
    <source>
        <dbReference type="SAM" id="MobiDB-lite"/>
    </source>
</evidence>
<protein>
    <submittedName>
        <fullName evidence="4">Sensory box/GGDEF domain/EAL domain protein</fullName>
    </submittedName>
</protein>
<dbReference type="HOGENOM" id="CLU_337030_0_0_5"/>
<feature type="transmembrane region" description="Helical" evidence="2">
    <location>
        <begin position="29"/>
        <end position="50"/>
    </location>
</feature>
<dbReference type="PROSITE" id="PS50883">
    <property type="entry name" value="EAL"/>
    <property type="match status" value="1"/>
</dbReference>
<sequence length="845" mass="89888">MMDMIPSIGLDRYLEAVAWMRQGSATSQLSLIEAVAIGGLGGLALLFLFYGLVRRSAVAIVGFSFLALTALVIAQIFGRLSFVSDGARMLILCLFSCAVLLFATTTIRSARENPLVGLVILLMIAASFFAGVAGFFSFVRGEEIAALSLSATVLVMGVLIVVEFLRRDMGTIAVAPGLLAAMGALPAIAIAGREPATMTVLTAMLPVFLLSGGVGFSALVALWVVKPTAATTDQAPQKQREVGPSPFEPAAEPVLAELSSEGSYAERREAAERLGRAPRPGGRAEPEEEAPVAAPPRARRGSYDEAPMEPVSALWGRGEGPFDPEDRRPVRALDIAPDSYVWDQFAAREVRIGQDFASAFLVDAGRLATPDVLRDGVDADSLDAFDDHVLGGADPVTGPFDIDILSRHGDAFRLHGRRVTDHEGLLTRIEAHLAAAGPDHRLAAPPQDQQLAARGGREAPEDLRAGRRGPTGYPSFAPRSTKATSTPSAEKALAPRPMQRAARKAEAGDETDPLAALEAGAIGPWFQPIVSLDDRRVVGLEALARWTLPNGEVREANGFIDAILAADRGLDLVRRMVDEAAQTLRDWIEREGSAGQFVAVNLAAEDLAKDDVARIVKKAVADYALPDGALVMELSEGQVKATPSKALAAAKAIRRAGASLAIDDFGVGYSTLSRLSKFRFDIIKLDKSLLEGLSGPRNRRARQALQSILATARKSGAPVVAEGIEDDDTAELLRELGCEFGQGFLFGEAAPAGTRQASPPPSAGAPRGRRPSGPVPQATPLVQERRPPVLHPPRRQDEDKAGGGGLTSRRAPRIDPPSRDAPDRRDQASPSDDRPAPRRRVADLR</sequence>
<feature type="region of interest" description="Disordered" evidence="1">
    <location>
        <begin position="448"/>
        <end position="510"/>
    </location>
</feature>
<organism evidence="4 5">
    <name type="scientific">Parvularcula bermudensis (strain ATCC BAA-594 / HTCC2503 / KCTC 12087)</name>
    <dbReference type="NCBI Taxonomy" id="314260"/>
    <lineage>
        <taxon>Bacteria</taxon>
        <taxon>Pseudomonadati</taxon>
        <taxon>Pseudomonadota</taxon>
        <taxon>Alphaproteobacteria</taxon>
        <taxon>Parvularculales</taxon>
        <taxon>Parvularculaceae</taxon>
        <taxon>Parvularcula</taxon>
    </lineage>
</organism>
<keyword evidence="2" id="KW-0472">Membrane</keyword>
<dbReference type="EMBL" id="CP002156">
    <property type="protein sequence ID" value="ADM09408.1"/>
    <property type="molecule type" value="Genomic_DNA"/>
</dbReference>
<feature type="transmembrane region" description="Helical" evidence="2">
    <location>
        <begin position="203"/>
        <end position="225"/>
    </location>
</feature>
<evidence type="ECO:0000313" key="4">
    <source>
        <dbReference type="EMBL" id="ADM09408.1"/>
    </source>
</evidence>
<keyword evidence="5" id="KW-1185">Reference proteome</keyword>
<dbReference type="GO" id="GO:0071111">
    <property type="term" value="F:cyclic-guanylate-specific phosphodiesterase activity"/>
    <property type="evidence" value="ECO:0007669"/>
    <property type="project" value="InterPro"/>
</dbReference>
<dbReference type="InterPro" id="IPR050706">
    <property type="entry name" value="Cyclic-di-GMP_PDE-like"/>
</dbReference>
<gene>
    <name evidence="4" type="ordered locus">PB2503_06712</name>
</gene>
<feature type="transmembrane region" description="Helical" evidence="2">
    <location>
        <begin position="115"/>
        <end position="138"/>
    </location>
</feature>
<feature type="compositionally biased region" description="Basic and acidic residues" evidence="1">
    <location>
        <begin position="812"/>
        <end position="845"/>
    </location>
</feature>
<evidence type="ECO:0000259" key="3">
    <source>
        <dbReference type="PROSITE" id="PS50883"/>
    </source>
</evidence>
<dbReference type="Gene3D" id="3.20.20.450">
    <property type="entry name" value="EAL domain"/>
    <property type="match status" value="1"/>
</dbReference>
<reference evidence="5" key="1">
    <citation type="submission" date="2010-08" db="EMBL/GenBank/DDBJ databases">
        <title>Genome sequence of Parvularcula bermudensis HTCC2503.</title>
        <authorList>
            <person name="Kang D.-M."/>
            <person name="Oh H.-M."/>
            <person name="Cho J.-C."/>
        </authorList>
    </citation>
    <scope>NUCLEOTIDE SEQUENCE [LARGE SCALE GENOMIC DNA]</scope>
    <source>
        <strain evidence="5">ATCC BAA-594 / HTCC2503 / KCTC 12087</strain>
    </source>
</reference>
<dbReference type="STRING" id="314260.PB2503_06712"/>
<feature type="transmembrane region" description="Helical" evidence="2">
    <location>
        <begin position="172"/>
        <end position="191"/>
    </location>
</feature>
<feature type="transmembrane region" description="Helical" evidence="2">
    <location>
        <begin position="89"/>
        <end position="108"/>
    </location>
</feature>
<dbReference type="CDD" id="cd01948">
    <property type="entry name" value="EAL"/>
    <property type="match status" value="1"/>
</dbReference>
<evidence type="ECO:0000256" key="2">
    <source>
        <dbReference type="SAM" id="Phobius"/>
    </source>
</evidence>
<dbReference type="PANTHER" id="PTHR33121:SF79">
    <property type="entry name" value="CYCLIC DI-GMP PHOSPHODIESTERASE PDED-RELATED"/>
    <property type="match status" value="1"/>
</dbReference>
<feature type="region of interest" description="Disordered" evidence="1">
    <location>
        <begin position="258"/>
        <end position="306"/>
    </location>
</feature>
<dbReference type="PANTHER" id="PTHR33121">
    <property type="entry name" value="CYCLIC DI-GMP PHOSPHODIESTERASE PDEF"/>
    <property type="match status" value="1"/>
</dbReference>
<name>E0TI69_PARBH</name>
<feature type="transmembrane region" description="Helical" evidence="2">
    <location>
        <begin position="57"/>
        <end position="77"/>
    </location>
</feature>
<dbReference type="Proteomes" id="UP000001302">
    <property type="component" value="Chromosome"/>
</dbReference>
<feature type="transmembrane region" description="Helical" evidence="2">
    <location>
        <begin position="144"/>
        <end position="165"/>
    </location>
</feature>